<dbReference type="PATRIC" id="fig|304371.9.peg.1842"/>
<feature type="transmembrane region" description="Helical" evidence="6">
    <location>
        <begin position="279"/>
        <end position="307"/>
    </location>
</feature>
<reference evidence="7 8" key="1">
    <citation type="journal article" date="2007" name="Appl. Environ. Microbiol.">
        <title>Isolation of key methanogens for global methane emission from rice paddy fields: a novel isolate affiliated with the clone cluster rice cluster I.</title>
        <authorList>
            <person name="Sakai S."/>
            <person name="Imachi H."/>
            <person name="Sekiguchi Y."/>
            <person name="Ohashi A."/>
            <person name="Harada H."/>
            <person name="Kamagata Y."/>
        </authorList>
    </citation>
    <scope>NUCLEOTIDE SEQUENCE [LARGE SCALE GENOMIC DNA]</scope>
    <source>
        <strain evidence="8">DSM 17711 / JCM 13418 / NBRC 101707 / SANAE</strain>
    </source>
</reference>
<dbReference type="InParanoid" id="D1YZK4"/>
<gene>
    <name evidence="7" type="ordered locus">MCP_1804</name>
</gene>
<dbReference type="eggNOG" id="arCOG04531">
    <property type="taxonomic scope" value="Archaea"/>
</dbReference>
<evidence type="ECO:0000256" key="5">
    <source>
        <dbReference type="ARBA" id="ARBA00023136"/>
    </source>
</evidence>
<evidence type="ECO:0000313" key="7">
    <source>
        <dbReference type="EMBL" id="BAI61876.1"/>
    </source>
</evidence>
<keyword evidence="2" id="KW-0813">Transport</keyword>
<organism evidence="7 8">
    <name type="scientific">Methanocella paludicola (strain DSM 17711 / JCM 13418 / NBRC 101707 / SANAE)</name>
    <dbReference type="NCBI Taxonomy" id="304371"/>
    <lineage>
        <taxon>Archaea</taxon>
        <taxon>Methanobacteriati</taxon>
        <taxon>Methanobacteriota</taxon>
        <taxon>Stenosarchaea group</taxon>
        <taxon>Methanomicrobia</taxon>
        <taxon>Methanocellales</taxon>
        <taxon>Methanocellaceae</taxon>
        <taxon>Methanocella</taxon>
    </lineage>
</organism>
<dbReference type="Pfam" id="PF01566">
    <property type="entry name" value="Nramp"/>
    <property type="match status" value="1"/>
</dbReference>
<feature type="transmembrane region" description="Helical" evidence="6">
    <location>
        <begin position="191"/>
        <end position="212"/>
    </location>
</feature>
<dbReference type="STRING" id="304371.MCP_1804"/>
<dbReference type="AlphaFoldDB" id="D1YZK4"/>
<comment type="subcellular location">
    <subcellularLocation>
        <location evidence="1">Membrane</location>
        <topology evidence="1">Multi-pass membrane protein</topology>
    </subcellularLocation>
</comment>
<feature type="transmembrane region" description="Helical" evidence="6">
    <location>
        <begin position="12"/>
        <end position="30"/>
    </location>
</feature>
<dbReference type="NCBIfam" id="NF037982">
    <property type="entry name" value="Nramp_1"/>
    <property type="match status" value="1"/>
</dbReference>
<reference evidence="7 8" key="2">
    <citation type="journal article" date="2008" name="Int. J. Syst. Evol. Microbiol.">
        <title>Methanocella paludicola gen. nov., sp. nov., a methane-producing archaeon, the first isolate of the lineage 'Rice Cluster I', and proposal of the new archaeal order Methanocellales ord. nov.</title>
        <authorList>
            <person name="Sakai S."/>
            <person name="Imachi H."/>
            <person name="Hanada S."/>
            <person name="Ohashi A."/>
            <person name="Harada H."/>
            <person name="Kamagata Y."/>
        </authorList>
    </citation>
    <scope>NUCLEOTIDE SEQUENCE [LARGE SCALE GENOMIC DNA]</scope>
    <source>
        <strain evidence="8">DSM 17711 / JCM 13418 / NBRC 101707 / SANAE</strain>
    </source>
</reference>
<dbReference type="GO" id="GO:0034755">
    <property type="term" value="P:iron ion transmembrane transport"/>
    <property type="evidence" value="ECO:0007669"/>
    <property type="project" value="TreeGrafter"/>
</dbReference>
<dbReference type="EMBL" id="AP011532">
    <property type="protein sequence ID" value="BAI61876.1"/>
    <property type="molecule type" value="Genomic_DNA"/>
</dbReference>
<dbReference type="GO" id="GO:0015086">
    <property type="term" value="F:cadmium ion transmembrane transporter activity"/>
    <property type="evidence" value="ECO:0007669"/>
    <property type="project" value="TreeGrafter"/>
</dbReference>
<dbReference type="PRINTS" id="PR00447">
    <property type="entry name" value="NATRESASSCMP"/>
</dbReference>
<dbReference type="KEGG" id="mpd:MCP_1804"/>
<evidence type="ECO:0000313" key="8">
    <source>
        <dbReference type="Proteomes" id="UP000001882"/>
    </source>
</evidence>
<evidence type="ECO:0000256" key="6">
    <source>
        <dbReference type="SAM" id="Phobius"/>
    </source>
</evidence>
<reference evidence="8" key="3">
    <citation type="journal article" date="2011" name="PLoS ONE">
        <title>Genome sequence of a mesophilic hydrogenotrophic methanogen Methanocella paludicola, the first cultivated representative of the order Methanocellales.</title>
        <authorList>
            <person name="Sakai S."/>
            <person name="Takaki Y."/>
            <person name="Shimamura S."/>
            <person name="Sekine M."/>
            <person name="Tajima T."/>
            <person name="Kosugi H."/>
            <person name="Ichikawa N."/>
            <person name="Tasumi E."/>
            <person name="Hiraki A.T."/>
            <person name="Shimizu A."/>
            <person name="Kato Y."/>
            <person name="Nishiko R."/>
            <person name="Mori K."/>
            <person name="Fujita N."/>
            <person name="Imachi H."/>
            <person name="Takai K."/>
        </authorList>
    </citation>
    <scope>NUCLEOTIDE SEQUENCE [LARGE SCALE GENOMIC DNA]</scope>
    <source>
        <strain evidence="8">DSM 17711 / JCM 13418 / NBRC 101707 / SANAE</strain>
    </source>
</reference>
<evidence type="ECO:0000256" key="4">
    <source>
        <dbReference type="ARBA" id="ARBA00022989"/>
    </source>
</evidence>
<protein>
    <submittedName>
        <fullName evidence="7">Cation transporter</fullName>
    </submittedName>
</protein>
<keyword evidence="8" id="KW-1185">Reference proteome</keyword>
<feature type="transmembrane region" description="Helical" evidence="6">
    <location>
        <begin position="389"/>
        <end position="414"/>
    </location>
</feature>
<evidence type="ECO:0000256" key="3">
    <source>
        <dbReference type="ARBA" id="ARBA00022692"/>
    </source>
</evidence>
<keyword evidence="5 6" id="KW-0472">Membrane</keyword>
<dbReference type="GO" id="GO:0005886">
    <property type="term" value="C:plasma membrane"/>
    <property type="evidence" value="ECO:0007669"/>
    <property type="project" value="TreeGrafter"/>
</dbReference>
<sequence>MPELKSGGISLKNIMLFLAVIGPGIITASVDNDAGGITTYSLAGARFGYMLLWTLVPITVALIVVQEMCARMGVVTGKGLSDLIRENFGVRITVLLIIVLVLANLGNTMAEFAGVAASLEIFGVSKYISVPIAAALVWVLVVKGTYSFVEKIFMIASTFYVTYVISGFLAGPNWGQVIEKSVVPSFSFQPSYLLMLIGLVGTTIAPWMQFYIQSAIVEKGVRLSDYKFTRLDVIMGCFVTSIVAFFIIMTCAATMYLQGIPIETAADAARALAPLAGKYASWLFAFGLFNASVFAASILPLATAYTVCEGIGWESGIDKKFSDAPQFYVLYTSLIVLGALAILIPGAPLISIMLVSQVLNGMLLPFVLVFMLLLINNKKLMGEYTNSKLFNVLAWGTTIIMSILTVLLVVTSIIPGLFK</sequence>
<evidence type="ECO:0000256" key="2">
    <source>
        <dbReference type="ARBA" id="ARBA00022448"/>
    </source>
</evidence>
<name>D1YZK4_METPS</name>
<keyword evidence="4 6" id="KW-1133">Transmembrane helix</keyword>
<dbReference type="GO" id="GO:0005384">
    <property type="term" value="F:manganese ion transmembrane transporter activity"/>
    <property type="evidence" value="ECO:0007669"/>
    <property type="project" value="TreeGrafter"/>
</dbReference>
<feature type="transmembrane region" description="Helical" evidence="6">
    <location>
        <begin position="233"/>
        <end position="259"/>
    </location>
</feature>
<evidence type="ECO:0000256" key="1">
    <source>
        <dbReference type="ARBA" id="ARBA00004141"/>
    </source>
</evidence>
<feature type="transmembrane region" description="Helical" evidence="6">
    <location>
        <begin position="328"/>
        <end position="352"/>
    </location>
</feature>
<proteinExistence type="predicted"/>
<dbReference type="Proteomes" id="UP000001882">
    <property type="component" value="Chromosome"/>
</dbReference>
<dbReference type="PANTHER" id="PTHR11706">
    <property type="entry name" value="SOLUTE CARRIER PROTEIN FAMILY 11 MEMBER"/>
    <property type="match status" value="1"/>
</dbReference>
<dbReference type="InterPro" id="IPR001046">
    <property type="entry name" value="NRAMP_fam"/>
</dbReference>
<accession>D1YZK4</accession>
<feature type="transmembrane region" description="Helical" evidence="6">
    <location>
        <begin position="50"/>
        <end position="68"/>
    </location>
</feature>
<feature type="transmembrane region" description="Helical" evidence="6">
    <location>
        <begin position="358"/>
        <end position="377"/>
    </location>
</feature>
<feature type="transmembrane region" description="Helical" evidence="6">
    <location>
        <begin position="152"/>
        <end position="171"/>
    </location>
</feature>
<keyword evidence="3 6" id="KW-0812">Transmembrane</keyword>
<feature type="transmembrane region" description="Helical" evidence="6">
    <location>
        <begin position="112"/>
        <end position="140"/>
    </location>
</feature>
<dbReference type="PANTHER" id="PTHR11706:SF33">
    <property type="entry name" value="NATURAL RESISTANCE-ASSOCIATED MACROPHAGE PROTEIN 2"/>
    <property type="match status" value="1"/>
</dbReference>
<feature type="transmembrane region" description="Helical" evidence="6">
    <location>
        <begin position="88"/>
        <end position="106"/>
    </location>
</feature>